<dbReference type="Proteomes" id="UP001488838">
    <property type="component" value="Unassembled WGS sequence"/>
</dbReference>
<dbReference type="EMBL" id="JBBHLL010000571">
    <property type="protein sequence ID" value="KAK7800105.1"/>
    <property type="molecule type" value="Genomic_DNA"/>
</dbReference>
<dbReference type="AlphaFoldDB" id="A0AAW0HF84"/>
<dbReference type="Gene3D" id="1.10.1410.10">
    <property type="match status" value="1"/>
</dbReference>
<feature type="domain" description="CCHC-type" evidence="6">
    <location>
        <begin position="140"/>
        <end position="155"/>
    </location>
</feature>
<evidence type="ECO:0000256" key="1">
    <source>
        <dbReference type="ARBA" id="ARBA00022679"/>
    </source>
</evidence>
<dbReference type="InterPro" id="IPR002058">
    <property type="entry name" value="PAP_assoc"/>
</dbReference>
<feature type="domain" description="CCHC-type" evidence="6">
    <location>
        <begin position="192"/>
        <end position="208"/>
    </location>
</feature>
<dbReference type="Pfam" id="PF03828">
    <property type="entry name" value="PAP_assoc"/>
    <property type="match status" value="1"/>
</dbReference>
<organism evidence="7 8">
    <name type="scientific">Myodes glareolus</name>
    <name type="common">Bank vole</name>
    <name type="synonym">Clethrionomys glareolus</name>
    <dbReference type="NCBI Taxonomy" id="447135"/>
    <lineage>
        <taxon>Eukaryota</taxon>
        <taxon>Metazoa</taxon>
        <taxon>Chordata</taxon>
        <taxon>Craniata</taxon>
        <taxon>Vertebrata</taxon>
        <taxon>Euteleostomi</taxon>
        <taxon>Mammalia</taxon>
        <taxon>Eutheria</taxon>
        <taxon>Euarchontoglires</taxon>
        <taxon>Glires</taxon>
        <taxon>Rodentia</taxon>
        <taxon>Myomorpha</taxon>
        <taxon>Muroidea</taxon>
        <taxon>Cricetidae</taxon>
        <taxon>Arvicolinae</taxon>
        <taxon>Myodes</taxon>
    </lineage>
</organism>
<feature type="region of interest" description="Disordered" evidence="5">
    <location>
        <begin position="235"/>
        <end position="322"/>
    </location>
</feature>
<evidence type="ECO:0000259" key="6">
    <source>
        <dbReference type="PROSITE" id="PS50158"/>
    </source>
</evidence>
<keyword evidence="4" id="KW-0863">Zinc-finger</keyword>
<keyword evidence="3" id="KW-0460">Magnesium</keyword>
<protein>
    <recommendedName>
        <fullName evidence="6">CCHC-type domain-containing protein</fullName>
    </recommendedName>
</protein>
<sequence length="418" mass="46783">MVDGWNAFFFDKTEELKKRLPSLGKNTESLGELWLGLLRFYTEEFDFKEYVISIRQKKLLTTFEKQWTSKCIAIEDPFDLNHNLGAGVSRKMTNFIMKAFINGRKLFGTPFYPLIGREAEYFFDSRVLTDGELAPNDRCCRVCGKIGHYMKDCPKRKSSLLFRLKKKDSEEEKEGNEEEKDSRDLLDSRDLRCFICGDAGHVRRECPEVKMARQRNSSVAAAQLVRNLVNAQQVAGSAQQQGDQSIRTRQSSECSDSPSYSPQPQPFPQNSPQPSAIPPPSAQPGSQPKLGPPQQGGQPPHQVQMPLYNFPQSPPAQYSPMHSMGLLPMHPLQIPAPSWPIHGPMLHSAPGSAPSNIGLNDPSIIFAQPAARPMAIPNSSHDGHWPRTVAPNSLVNNGAVGNSGNFPFFLFYLWLWEG</sequence>
<dbReference type="GO" id="GO:0050265">
    <property type="term" value="F:RNA uridylyltransferase activity"/>
    <property type="evidence" value="ECO:0007669"/>
    <property type="project" value="TreeGrafter"/>
</dbReference>
<feature type="compositionally biased region" description="Low complexity" evidence="5">
    <location>
        <begin position="235"/>
        <end position="260"/>
    </location>
</feature>
<dbReference type="GO" id="GO:0031123">
    <property type="term" value="P:RNA 3'-end processing"/>
    <property type="evidence" value="ECO:0007669"/>
    <property type="project" value="TreeGrafter"/>
</dbReference>
<dbReference type="SUPFAM" id="SSF57756">
    <property type="entry name" value="Retrovirus zinc finger-like domains"/>
    <property type="match status" value="2"/>
</dbReference>
<feature type="compositionally biased region" description="Pro residues" evidence="5">
    <location>
        <begin position="261"/>
        <end position="282"/>
    </location>
</feature>
<accession>A0AAW0HF84</accession>
<dbReference type="SMART" id="SM00343">
    <property type="entry name" value="ZnF_C2HC"/>
    <property type="match status" value="2"/>
</dbReference>
<keyword evidence="8" id="KW-1185">Reference proteome</keyword>
<keyword evidence="1" id="KW-0808">Transferase</keyword>
<reference evidence="7 8" key="1">
    <citation type="journal article" date="2023" name="bioRxiv">
        <title>Conserved and derived expression patterns and positive selection on dental genes reveal complex evolutionary context of ever-growing rodent molars.</title>
        <authorList>
            <person name="Calamari Z.T."/>
            <person name="Song A."/>
            <person name="Cohen E."/>
            <person name="Akter M."/>
            <person name="Roy R.D."/>
            <person name="Hallikas O."/>
            <person name="Christensen M.M."/>
            <person name="Li P."/>
            <person name="Marangoni P."/>
            <person name="Jernvall J."/>
            <person name="Klein O.D."/>
        </authorList>
    </citation>
    <scope>NUCLEOTIDE SEQUENCE [LARGE SCALE GENOMIC DNA]</scope>
    <source>
        <strain evidence="7">V071</strain>
    </source>
</reference>
<dbReference type="GO" id="GO:0008270">
    <property type="term" value="F:zinc ion binding"/>
    <property type="evidence" value="ECO:0007669"/>
    <property type="project" value="UniProtKB-KW"/>
</dbReference>
<evidence type="ECO:0000256" key="4">
    <source>
        <dbReference type="PROSITE-ProRule" id="PRU00047"/>
    </source>
</evidence>
<dbReference type="PROSITE" id="PS50158">
    <property type="entry name" value="ZF_CCHC"/>
    <property type="match status" value="2"/>
</dbReference>
<gene>
    <name evidence="7" type="ORF">U0070_010176</name>
</gene>
<evidence type="ECO:0000313" key="8">
    <source>
        <dbReference type="Proteomes" id="UP001488838"/>
    </source>
</evidence>
<dbReference type="SUPFAM" id="SSF81631">
    <property type="entry name" value="PAP/OAS1 substrate-binding domain"/>
    <property type="match status" value="1"/>
</dbReference>
<keyword evidence="2" id="KW-0479">Metal-binding</keyword>
<feature type="compositionally biased region" description="Low complexity" evidence="5">
    <location>
        <begin position="283"/>
        <end position="306"/>
    </location>
</feature>
<dbReference type="Gene3D" id="4.10.60.10">
    <property type="entry name" value="Zinc finger, CCHC-type"/>
    <property type="match status" value="2"/>
</dbReference>
<dbReference type="PANTHER" id="PTHR12271:SF49">
    <property type="entry name" value="TERMINAL URIDYLYLTRANSFERASE 4"/>
    <property type="match status" value="1"/>
</dbReference>
<dbReference type="PANTHER" id="PTHR12271">
    <property type="entry name" value="POLY A POLYMERASE CID PAP -RELATED"/>
    <property type="match status" value="1"/>
</dbReference>
<keyword evidence="4" id="KW-0862">Zinc</keyword>
<dbReference type="InterPro" id="IPR001878">
    <property type="entry name" value="Znf_CCHC"/>
</dbReference>
<proteinExistence type="predicted"/>
<evidence type="ECO:0000256" key="3">
    <source>
        <dbReference type="ARBA" id="ARBA00022842"/>
    </source>
</evidence>
<name>A0AAW0HF84_MYOGA</name>
<dbReference type="InterPro" id="IPR036875">
    <property type="entry name" value="Znf_CCHC_sf"/>
</dbReference>
<dbReference type="Pfam" id="PF00098">
    <property type="entry name" value="zf-CCHC"/>
    <property type="match status" value="2"/>
</dbReference>
<dbReference type="GO" id="GO:0003676">
    <property type="term" value="F:nucleic acid binding"/>
    <property type="evidence" value="ECO:0007669"/>
    <property type="project" value="InterPro"/>
</dbReference>
<evidence type="ECO:0000256" key="2">
    <source>
        <dbReference type="ARBA" id="ARBA00022723"/>
    </source>
</evidence>
<evidence type="ECO:0000313" key="7">
    <source>
        <dbReference type="EMBL" id="KAK7800105.1"/>
    </source>
</evidence>
<comment type="caution">
    <text evidence="7">The sequence shown here is derived from an EMBL/GenBank/DDBJ whole genome shotgun (WGS) entry which is preliminary data.</text>
</comment>
<evidence type="ECO:0000256" key="5">
    <source>
        <dbReference type="SAM" id="MobiDB-lite"/>
    </source>
</evidence>